<dbReference type="PROSITE" id="PS00136">
    <property type="entry name" value="SUBTILASE_ASP"/>
    <property type="match status" value="1"/>
</dbReference>
<evidence type="ECO:0000313" key="9">
    <source>
        <dbReference type="Proteomes" id="UP000185596"/>
    </source>
</evidence>
<dbReference type="STRING" id="1912961.BU204_32875"/>
<dbReference type="InterPro" id="IPR010259">
    <property type="entry name" value="S8pro/Inhibitor_I9"/>
</dbReference>
<dbReference type="Proteomes" id="UP000185596">
    <property type="component" value="Unassembled WGS sequence"/>
</dbReference>
<dbReference type="Pfam" id="PF05922">
    <property type="entry name" value="Inhibitor_I9"/>
    <property type="match status" value="1"/>
</dbReference>
<evidence type="ECO:0000256" key="1">
    <source>
        <dbReference type="ARBA" id="ARBA00011073"/>
    </source>
</evidence>
<gene>
    <name evidence="8" type="ORF">BU204_32875</name>
</gene>
<evidence type="ECO:0000256" key="3">
    <source>
        <dbReference type="ARBA" id="ARBA00022801"/>
    </source>
</evidence>
<protein>
    <recommendedName>
        <fullName evidence="10">Peptidase S8</fullName>
    </recommendedName>
</protein>
<dbReference type="CDD" id="cd04077">
    <property type="entry name" value="Peptidases_S8_PCSK9_ProteinaseK_like"/>
    <property type="match status" value="1"/>
</dbReference>
<organism evidence="8 9">
    <name type="scientific">Actinophytocola xanthii</name>
    <dbReference type="NCBI Taxonomy" id="1912961"/>
    <lineage>
        <taxon>Bacteria</taxon>
        <taxon>Bacillati</taxon>
        <taxon>Actinomycetota</taxon>
        <taxon>Actinomycetes</taxon>
        <taxon>Pseudonocardiales</taxon>
        <taxon>Pseudonocardiaceae</taxon>
    </lineage>
</organism>
<dbReference type="EMBL" id="MSIE01000083">
    <property type="protein sequence ID" value="OLF09639.1"/>
    <property type="molecule type" value="Genomic_DNA"/>
</dbReference>
<dbReference type="OrthoDB" id="9766923at2"/>
<evidence type="ECO:0008006" key="10">
    <source>
        <dbReference type="Google" id="ProtNLM"/>
    </source>
</evidence>
<dbReference type="FunFam" id="3.40.50.200:FF:000014">
    <property type="entry name" value="Proteinase K"/>
    <property type="match status" value="1"/>
</dbReference>
<dbReference type="GO" id="GO:0004252">
    <property type="term" value="F:serine-type endopeptidase activity"/>
    <property type="evidence" value="ECO:0007669"/>
    <property type="project" value="UniProtKB-UniRule"/>
</dbReference>
<keyword evidence="4 5" id="KW-0720">Serine protease</keyword>
<dbReference type="PANTHER" id="PTHR43806">
    <property type="entry name" value="PEPTIDASE S8"/>
    <property type="match status" value="1"/>
</dbReference>
<dbReference type="RefSeq" id="WP_075129704.1">
    <property type="nucleotide sequence ID" value="NZ_MSIE01000083.1"/>
</dbReference>
<keyword evidence="9" id="KW-1185">Reference proteome</keyword>
<comment type="caution">
    <text evidence="8">The sequence shown here is derived from an EMBL/GenBank/DDBJ whole genome shotgun (WGS) entry which is preliminary data.</text>
</comment>
<dbReference type="Gene3D" id="3.30.70.80">
    <property type="entry name" value="Peptidase S8 propeptide/proteinase inhibitor I9"/>
    <property type="match status" value="1"/>
</dbReference>
<comment type="similarity">
    <text evidence="1 5">Belongs to the peptidase S8 family.</text>
</comment>
<feature type="domain" description="Peptidase S8/S53" evidence="6">
    <location>
        <begin position="137"/>
        <end position="355"/>
    </location>
</feature>
<dbReference type="Pfam" id="PF00082">
    <property type="entry name" value="Peptidase_S8"/>
    <property type="match status" value="1"/>
</dbReference>
<dbReference type="Gene3D" id="3.40.50.200">
    <property type="entry name" value="Peptidase S8/S53 domain"/>
    <property type="match status" value="1"/>
</dbReference>
<feature type="active site" description="Charge relay system" evidence="5">
    <location>
        <position position="171"/>
    </location>
</feature>
<evidence type="ECO:0000259" key="7">
    <source>
        <dbReference type="Pfam" id="PF05922"/>
    </source>
</evidence>
<dbReference type="InterPro" id="IPR022398">
    <property type="entry name" value="Peptidase_S8_His-AS"/>
</dbReference>
<feature type="domain" description="Inhibitor I9" evidence="7">
    <location>
        <begin position="58"/>
        <end position="97"/>
    </location>
</feature>
<dbReference type="InterPro" id="IPR050131">
    <property type="entry name" value="Peptidase_S8_subtilisin-like"/>
</dbReference>
<accession>A0A1Q8C5L7</accession>
<evidence type="ECO:0000256" key="4">
    <source>
        <dbReference type="ARBA" id="ARBA00022825"/>
    </source>
</evidence>
<dbReference type="PROSITE" id="PS00137">
    <property type="entry name" value="SUBTILASE_HIS"/>
    <property type="match status" value="1"/>
</dbReference>
<evidence type="ECO:0000313" key="8">
    <source>
        <dbReference type="EMBL" id="OLF09639.1"/>
    </source>
</evidence>
<feature type="active site" description="Charge relay system" evidence="5">
    <location>
        <position position="139"/>
    </location>
</feature>
<dbReference type="PRINTS" id="PR00723">
    <property type="entry name" value="SUBTILISIN"/>
</dbReference>
<dbReference type="AlphaFoldDB" id="A0A1Q8C5L7"/>
<dbReference type="InterPro" id="IPR037045">
    <property type="entry name" value="S8pro/Inhibitor_I9_sf"/>
</dbReference>
<keyword evidence="3 5" id="KW-0378">Hydrolase</keyword>
<proteinExistence type="inferred from homology"/>
<name>A0A1Q8C5L7_9PSEU</name>
<dbReference type="InterPro" id="IPR023827">
    <property type="entry name" value="Peptidase_S8_Asp-AS"/>
</dbReference>
<dbReference type="InterPro" id="IPR034193">
    <property type="entry name" value="PCSK9_ProteinaseK-like"/>
</dbReference>
<reference evidence="8 9" key="1">
    <citation type="submission" date="2016-12" db="EMBL/GenBank/DDBJ databases">
        <title>The draft genome sequence of Actinophytocola sp. 11-183.</title>
        <authorList>
            <person name="Wang W."/>
            <person name="Yuan L."/>
        </authorList>
    </citation>
    <scope>NUCLEOTIDE SEQUENCE [LARGE SCALE GENOMIC DNA]</scope>
    <source>
        <strain evidence="8 9">11-183</strain>
    </source>
</reference>
<dbReference type="GO" id="GO:0005615">
    <property type="term" value="C:extracellular space"/>
    <property type="evidence" value="ECO:0007669"/>
    <property type="project" value="TreeGrafter"/>
</dbReference>
<dbReference type="InterPro" id="IPR036852">
    <property type="entry name" value="Peptidase_S8/S53_dom_sf"/>
</dbReference>
<keyword evidence="2 5" id="KW-0645">Protease</keyword>
<evidence type="ECO:0000259" key="6">
    <source>
        <dbReference type="Pfam" id="PF00082"/>
    </source>
</evidence>
<dbReference type="InterPro" id="IPR000209">
    <property type="entry name" value="Peptidase_S8/S53_dom"/>
</dbReference>
<dbReference type="SUPFAM" id="SSF52743">
    <property type="entry name" value="Subtilisin-like"/>
    <property type="match status" value="1"/>
</dbReference>
<dbReference type="PANTHER" id="PTHR43806:SF11">
    <property type="entry name" value="CEREVISIN-RELATED"/>
    <property type="match status" value="1"/>
</dbReference>
<feature type="active site" description="Charge relay system" evidence="5">
    <location>
        <position position="321"/>
    </location>
</feature>
<evidence type="ECO:0000256" key="2">
    <source>
        <dbReference type="ARBA" id="ARBA00022670"/>
    </source>
</evidence>
<sequence length="375" mass="37101">MELANAGVALLLGTAVAVGPVSPVDAEPPTAGYVVVLSAERDVEGRAKAAAGRFDSVVEHTFTAALPGFSLGLSESEAAALAREPGVAAVVPDTPVRAFGEQVAPPSWGLDRIDQRELPLDGVYRYPTGAEGVHAYVIDTGVSAHPDLAGRIRPGIDLVDDDTDAADANGHGTFVAGILGGTAHGVAKGVAIVPVRVLDGNGSGTVADVIAGIDWVTANAVRPAVANLSLGGAPNTALDTAVRNAVASGVSVAVAAGSSAGDASNYSPARVTEALTVGSAGADDCAAPQSNRGPALDLYAPGQRVTGPWPDGGTRTMSGSSLAVPHVAGAVAMYLHTNPTADPATAAAAVVGAATRDVLCGVPPATANRLLFTGP</sequence>
<dbReference type="PROSITE" id="PS51892">
    <property type="entry name" value="SUBTILASE"/>
    <property type="match status" value="1"/>
</dbReference>
<dbReference type="InterPro" id="IPR015500">
    <property type="entry name" value="Peptidase_S8_subtilisin-rel"/>
</dbReference>
<evidence type="ECO:0000256" key="5">
    <source>
        <dbReference type="PROSITE-ProRule" id="PRU01240"/>
    </source>
</evidence>
<dbReference type="GO" id="GO:0006508">
    <property type="term" value="P:proteolysis"/>
    <property type="evidence" value="ECO:0007669"/>
    <property type="project" value="UniProtKB-KW"/>
</dbReference>